<name>A0A085JN44_9GAMM</name>
<proteinExistence type="predicted"/>
<evidence type="ECO:0000313" key="1">
    <source>
        <dbReference type="EMBL" id="KFD21890.1"/>
    </source>
</evidence>
<dbReference type="RefSeq" id="WP_029991669.1">
    <property type="nucleotide sequence ID" value="NZ_ATMJ01000077.1"/>
</dbReference>
<protein>
    <submittedName>
        <fullName evidence="1">Putative membrane protein</fullName>
    </submittedName>
</protein>
<gene>
    <name evidence="1" type="ORF">GTPT_0602</name>
</gene>
<dbReference type="eggNOG" id="ENOG5031VW6">
    <property type="taxonomic scope" value="Bacteria"/>
</dbReference>
<keyword evidence="2" id="KW-1185">Reference proteome</keyword>
<comment type="caution">
    <text evidence="1">The sequence shown here is derived from an EMBL/GenBank/DDBJ whole genome shotgun (WGS) entry which is preliminary data.</text>
</comment>
<dbReference type="OrthoDB" id="6519293at2"/>
<reference evidence="1 2" key="1">
    <citation type="submission" date="2014-05" db="EMBL/GenBank/DDBJ databases">
        <title>ATOL: Assembling a taxonomically balanced genome-scale reconstruction of the evolutionary history of the Enterobacteriaceae.</title>
        <authorList>
            <person name="Plunkett G.III."/>
            <person name="Neeno-Eckwall E.C."/>
            <person name="Glasner J.D."/>
            <person name="Perna N.T."/>
        </authorList>
    </citation>
    <scope>NUCLEOTIDE SEQUENCE [LARGE SCALE GENOMIC DNA]</scope>
    <source>
        <strain evidence="1 2">ATCC 33301</strain>
    </source>
</reference>
<dbReference type="Pfam" id="PF06092">
    <property type="entry name" value="DUF943"/>
    <property type="match status" value="1"/>
</dbReference>
<evidence type="ECO:0000313" key="2">
    <source>
        <dbReference type="Proteomes" id="UP000028602"/>
    </source>
</evidence>
<accession>A0A085JN44</accession>
<organism evidence="1 2">
    <name type="scientific">Tatumella ptyseos ATCC 33301</name>
    <dbReference type="NCBI Taxonomy" id="1005995"/>
    <lineage>
        <taxon>Bacteria</taxon>
        <taxon>Pseudomonadati</taxon>
        <taxon>Pseudomonadota</taxon>
        <taxon>Gammaproteobacteria</taxon>
        <taxon>Enterobacterales</taxon>
        <taxon>Erwiniaceae</taxon>
        <taxon>Tatumella</taxon>
    </lineage>
</organism>
<sequence length="154" mass="18116">MTVKNKKILILFFLAVCVLLGYRIWLCLRPVEIVAVHQENNYSDVLVRSFPPTDKGKISWWLENKNMLKEKYGIPKPDSDGLFTIIFWYFGDGYKEEGKYDRLCFEDMKPPKNCIEKNRVFSVSDSKNMGLSFTTHDEIYRMRKNGKIVKDESD</sequence>
<dbReference type="EMBL" id="JMPR01000011">
    <property type="protein sequence ID" value="KFD21890.1"/>
    <property type="molecule type" value="Genomic_DNA"/>
</dbReference>
<dbReference type="AlphaFoldDB" id="A0A085JN44"/>
<dbReference type="InterPro" id="IPR010351">
    <property type="entry name" value="DUF943"/>
</dbReference>
<dbReference type="Proteomes" id="UP000028602">
    <property type="component" value="Unassembled WGS sequence"/>
</dbReference>